<name>A0A829Y6N4_9GAMM</name>
<evidence type="ECO:0000256" key="2">
    <source>
        <dbReference type="RuleBase" id="RU362097"/>
    </source>
</evidence>
<comment type="similarity">
    <text evidence="1 2">Belongs to the outer membrane factor (OMF) (TC 1.B.17) family.</text>
</comment>
<dbReference type="InterPro" id="IPR003423">
    <property type="entry name" value="OMP_efflux"/>
</dbReference>
<dbReference type="EMBL" id="BLJN01000001">
    <property type="protein sequence ID" value="GFE78456.1"/>
    <property type="molecule type" value="Genomic_DNA"/>
</dbReference>
<dbReference type="PANTHER" id="PTHR30203:SF31">
    <property type="entry name" value="RND EFFLUX SYSTEM, OUTER MEMBRANE LIPOPROTEIN, NODT"/>
    <property type="match status" value="1"/>
</dbReference>
<protein>
    <submittedName>
        <fullName evidence="3">RND transporter</fullName>
    </submittedName>
</protein>
<sequence>MPRTLSHLHLPSPSKTASRVGAFRPVVAGAVALALAGCAVGPDYRPPQTATPDEWHELPTTGVRVESPDAPSLAAWWTTLNDPQLNEFIERALAENKSVKQAYARVVQARAQRAIAASGFWPNIGASTGASRTESESNFNERGEAVSTVGESYSTGLSASWELDLFGGQRRSYEAATAQLAATEAELRDVLVVLLGDVALSYVGVRTAQSRLDFAERNLESQREALDITRWRADAGLTTVLDVESANTSYQQTRSQIPLLESSLVQNMNRLAVLTGQTPGALEAVLQQRKPIPIAPVDIVAGVPADVLRRRPDIRSAERQLAAQTAQVGVATAALYPSLSLNGSISWQSLTASDLLDGSKVERSGLTLSLPIFNGGALRQNIRVQNALVDQALASYESVVLAAYEETENALDAWTSEQRRHAALIEAVGSARRAAELALVQYNSGLVDFQTVLTADRQLISLEDSLAVSDGEMTSNLIRLYKALGGGWSVFPAATTGS</sequence>
<keyword evidence="2" id="KW-0472">Membrane</keyword>
<dbReference type="GO" id="GO:0015562">
    <property type="term" value="F:efflux transmembrane transporter activity"/>
    <property type="evidence" value="ECO:0007669"/>
    <property type="project" value="InterPro"/>
</dbReference>
<dbReference type="Gene3D" id="1.20.1600.10">
    <property type="entry name" value="Outer membrane efflux proteins (OEP)"/>
    <property type="match status" value="1"/>
</dbReference>
<proteinExistence type="inferred from homology"/>
<keyword evidence="4" id="KW-1185">Reference proteome</keyword>
<dbReference type="PANTHER" id="PTHR30203">
    <property type="entry name" value="OUTER MEMBRANE CATION EFFLUX PROTEIN"/>
    <property type="match status" value="1"/>
</dbReference>
<comment type="subcellular location">
    <subcellularLocation>
        <location evidence="2">Cell outer membrane</location>
        <topology evidence="2">Lipid-anchor</topology>
    </subcellularLocation>
</comment>
<evidence type="ECO:0000256" key="1">
    <source>
        <dbReference type="ARBA" id="ARBA00007613"/>
    </source>
</evidence>
<accession>A0A829Y6N4</accession>
<keyword evidence="2" id="KW-1134">Transmembrane beta strand</keyword>
<keyword evidence="2" id="KW-0449">Lipoprotein</keyword>
<reference evidence="4" key="1">
    <citation type="submission" date="2020-01" db="EMBL/GenBank/DDBJ databases">
        <title>'Steroidobacter agaridevorans' sp. nov., agar-degrading bacteria isolated from rhizosphere soils.</title>
        <authorList>
            <person name="Ikenaga M."/>
            <person name="Kataoka M."/>
            <person name="Murouchi A."/>
            <person name="Katsuragi S."/>
            <person name="Sakai M."/>
        </authorList>
    </citation>
    <scope>NUCLEOTIDE SEQUENCE [LARGE SCALE GENOMIC DNA]</scope>
    <source>
        <strain evidence="4">YU21-B</strain>
    </source>
</reference>
<dbReference type="Proteomes" id="UP000445000">
    <property type="component" value="Unassembled WGS sequence"/>
</dbReference>
<dbReference type="SUPFAM" id="SSF56954">
    <property type="entry name" value="Outer membrane efflux proteins (OEP)"/>
    <property type="match status" value="1"/>
</dbReference>
<comment type="caution">
    <text evidence="3">The sequence shown here is derived from an EMBL/GenBank/DDBJ whole genome shotgun (WGS) entry which is preliminary data.</text>
</comment>
<dbReference type="GO" id="GO:0009279">
    <property type="term" value="C:cell outer membrane"/>
    <property type="evidence" value="ECO:0007669"/>
    <property type="project" value="UniProtKB-SubCell"/>
</dbReference>
<gene>
    <name evidence="3" type="ORF">GCM10011487_04560</name>
</gene>
<dbReference type="Pfam" id="PF02321">
    <property type="entry name" value="OEP"/>
    <property type="match status" value="2"/>
</dbReference>
<dbReference type="NCBIfam" id="TIGR01845">
    <property type="entry name" value="outer_NodT"/>
    <property type="match status" value="1"/>
</dbReference>
<dbReference type="Gene3D" id="2.20.200.10">
    <property type="entry name" value="Outer membrane efflux proteins (OEP)"/>
    <property type="match status" value="1"/>
</dbReference>
<evidence type="ECO:0000313" key="3">
    <source>
        <dbReference type="EMBL" id="GFE78456.1"/>
    </source>
</evidence>
<keyword evidence="2" id="KW-0812">Transmembrane</keyword>
<dbReference type="AlphaFoldDB" id="A0A829Y6N4"/>
<dbReference type="InterPro" id="IPR010131">
    <property type="entry name" value="MdtP/NodT-like"/>
</dbReference>
<evidence type="ECO:0000313" key="4">
    <source>
        <dbReference type="Proteomes" id="UP000445000"/>
    </source>
</evidence>
<keyword evidence="2" id="KW-0564">Palmitate</keyword>
<organism evidence="3 4">
    <name type="scientific">Steroidobacter agaridevorans</name>
    <dbReference type="NCBI Taxonomy" id="2695856"/>
    <lineage>
        <taxon>Bacteria</taxon>
        <taxon>Pseudomonadati</taxon>
        <taxon>Pseudomonadota</taxon>
        <taxon>Gammaproteobacteria</taxon>
        <taxon>Steroidobacterales</taxon>
        <taxon>Steroidobacteraceae</taxon>
        <taxon>Steroidobacter</taxon>
    </lineage>
</organism>
<dbReference type="RefSeq" id="WP_161810356.1">
    <property type="nucleotide sequence ID" value="NZ_BLJN01000001.1"/>
</dbReference>